<accession>A0A1N7S7J1</accession>
<dbReference type="Gene3D" id="3.30.70.100">
    <property type="match status" value="1"/>
</dbReference>
<dbReference type="EMBL" id="CYGY02000035">
    <property type="protein sequence ID" value="SIT43300.1"/>
    <property type="molecule type" value="Genomic_DNA"/>
</dbReference>
<dbReference type="InterPro" id="IPR013097">
    <property type="entry name" value="Dabb"/>
</dbReference>
<organism evidence="2 3">
    <name type="scientific">Paraburkholderia piptadeniae</name>
    <dbReference type="NCBI Taxonomy" id="1701573"/>
    <lineage>
        <taxon>Bacteria</taxon>
        <taxon>Pseudomonadati</taxon>
        <taxon>Pseudomonadota</taxon>
        <taxon>Betaproteobacteria</taxon>
        <taxon>Burkholderiales</taxon>
        <taxon>Burkholderiaceae</taxon>
        <taxon>Paraburkholderia</taxon>
    </lineage>
</organism>
<dbReference type="PROSITE" id="PS51502">
    <property type="entry name" value="S_R_A_B_BARREL"/>
    <property type="match status" value="1"/>
</dbReference>
<sequence>MPCGPIDASAQCGYHLTTRLSCNAVNTKGEPLIRHIVMWKLKAAEGATREQNALLLKEKLEACRDAVPGIVRLEVGIATPGLASTCDVVLVCDFTDKAALDAYQVHPAHQLVKTFLAPIRESREAVDYEI</sequence>
<comment type="caution">
    <text evidence="2">The sequence shown here is derived from an EMBL/GenBank/DDBJ whole genome shotgun (WGS) entry which is preliminary data.</text>
</comment>
<dbReference type="PANTHER" id="PTHR37832">
    <property type="entry name" value="BLL2683 PROTEIN"/>
    <property type="match status" value="1"/>
</dbReference>
<dbReference type="PANTHER" id="PTHR37832:SF1">
    <property type="entry name" value="STRESS-RESPONSE A_B BARREL DOMAIN-CONTAINING PROTEIN"/>
    <property type="match status" value="1"/>
</dbReference>
<proteinExistence type="predicted"/>
<gene>
    <name evidence="2" type="ORF">BN2476_350030</name>
</gene>
<reference evidence="2" key="1">
    <citation type="submission" date="2016-12" db="EMBL/GenBank/DDBJ databases">
        <authorList>
            <person name="Moulin L."/>
        </authorList>
    </citation>
    <scope>NUCLEOTIDE SEQUENCE [LARGE SCALE GENOMIC DNA]</scope>
    <source>
        <strain evidence="2">STM 7183</strain>
    </source>
</reference>
<dbReference type="AlphaFoldDB" id="A0A1N7S7J1"/>
<feature type="domain" description="Stress-response A/B barrel" evidence="1">
    <location>
        <begin position="33"/>
        <end position="128"/>
    </location>
</feature>
<dbReference type="SUPFAM" id="SSF54909">
    <property type="entry name" value="Dimeric alpha+beta barrel"/>
    <property type="match status" value="1"/>
</dbReference>
<dbReference type="SMART" id="SM00886">
    <property type="entry name" value="Dabb"/>
    <property type="match status" value="1"/>
</dbReference>
<evidence type="ECO:0000313" key="2">
    <source>
        <dbReference type="EMBL" id="SIT43300.1"/>
    </source>
</evidence>
<name>A0A1N7S7J1_9BURK</name>
<dbReference type="Proteomes" id="UP000195569">
    <property type="component" value="Unassembled WGS sequence"/>
</dbReference>
<evidence type="ECO:0000259" key="1">
    <source>
        <dbReference type="PROSITE" id="PS51502"/>
    </source>
</evidence>
<evidence type="ECO:0000313" key="3">
    <source>
        <dbReference type="Proteomes" id="UP000195569"/>
    </source>
</evidence>
<dbReference type="InterPro" id="IPR011008">
    <property type="entry name" value="Dimeric_a/b-barrel"/>
</dbReference>
<protein>
    <submittedName>
        <fullName evidence="2">Stress responsive A/B Barrel Domain-containing protein</fullName>
    </submittedName>
</protein>
<keyword evidence="3" id="KW-1185">Reference proteome</keyword>
<dbReference type="Pfam" id="PF07876">
    <property type="entry name" value="Dabb"/>
    <property type="match status" value="1"/>
</dbReference>